<dbReference type="Pfam" id="PF00069">
    <property type="entry name" value="Pkinase"/>
    <property type="match status" value="1"/>
</dbReference>
<dbReference type="InterPro" id="IPR011009">
    <property type="entry name" value="Kinase-like_dom_sf"/>
</dbReference>
<evidence type="ECO:0000256" key="16">
    <source>
        <dbReference type="ARBA" id="ARBA00023054"/>
    </source>
</evidence>
<comment type="catalytic activity">
    <reaction evidence="18">
        <text>L-threonyl-[protein] + ATP = O-phospho-L-threonyl-[protein] + ADP + H(+)</text>
        <dbReference type="Rhea" id="RHEA:46608"/>
        <dbReference type="Rhea" id="RHEA-COMP:11060"/>
        <dbReference type="Rhea" id="RHEA-COMP:11605"/>
        <dbReference type="ChEBI" id="CHEBI:15378"/>
        <dbReference type="ChEBI" id="CHEBI:30013"/>
        <dbReference type="ChEBI" id="CHEBI:30616"/>
        <dbReference type="ChEBI" id="CHEBI:61977"/>
        <dbReference type="ChEBI" id="CHEBI:456216"/>
        <dbReference type="EC" id="2.7.11.1"/>
    </reaction>
</comment>
<feature type="compositionally biased region" description="Basic and acidic residues" evidence="22">
    <location>
        <begin position="1601"/>
        <end position="1618"/>
    </location>
</feature>
<dbReference type="Pfam" id="PF25346">
    <property type="entry name" value="PH_MRCK"/>
    <property type="match status" value="1"/>
</dbReference>
<dbReference type="SUPFAM" id="SSF57997">
    <property type="entry name" value="Tropomyosin"/>
    <property type="match status" value="1"/>
</dbReference>
<organism evidence="29 30">
    <name type="scientific">Littorina saxatilis</name>
    <dbReference type="NCBI Taxonomy" id="31220"/>
    <lineage>
        <taxon>Eukaryota</taxon>
        <taxon>Metazoa</taxon>
        <taxon>Spiralia</taxon>
        <taxon>Lophotrochozoa</taxon>
        <taxon>Mollusca</taxon>
        <taxon>Gastropoda</taxon>
        <taxon>Caenogastropoda</taxon>
        <taxon>Littorinimorpha</taxon>
        <taxon>Littorinoidea</taxon>
        <taxon>Littorinidae</taxon>
        <taxon>Littorina</taxon>
    </lineage>
</organism>
<dbReference type="FunFam" id="1.10.510.10:FF:000014">
    <property type="entry name" value="Non-specific serine/threonine protein kinase"/>
    <property type="match status" value="1"/>
</dbReference>
<dbReference type="SMART" id="SM00220">
    <property type="entry name" value="S_TKc"/>
    <property type="match status" value="1"/>
</dbReference>
<keyword evidence="8" id="KW-0597">Phosphoprotein</keyword>
<dbReference type="EC" id="2.7.11.1" evidence="5"/>
<dbReference type="InterPro" id="IPR008271">
    <property type="entry name" value="Ser/Thr_kinase_AS"/>
</dbReference>
<dbReference type="InterPro" id="IPR050839">
    <property type="entry name" value="Rho-assoc_Ser/Thr_Kinase"/>
</dbReference>
<evidence type="ECO:0000256" key="3">
    <source>
        <dbReference type="ARBA" id="ARBA00004510"/>
    </source>
</evidence>
<dbReference type="Pfam" id="PF00786">
    <property type="entry name" value="PBD"/>
    <property type="match status" value="1"/>
</dbReference>
<keyword evidence="6" id="KW-0963">Cytoplasm</keyword>
<dbReference type="PANTHER" id="PTHR22988:SF66">
    <property type="entry name" value="SERINE_THREONINE-PROTEIN KINASE GENGHIS KHAN"/>
    <property type="match status" value="1"/>
</dbReference>
<dbReference type="InterPro" id="IPR000095">
    <property type="entry name" value="CRIB_dom"/>
</dbReference>
<dbReference type="CDD" id="cd05597">
    <property type="entry name" value="STKc_DMPK_like"/>
    <property type="match status" value="1"/>
</dbReference>
<dbReference type="CDD" id="cd01243">
    <property type="entry name" value="PH_MRCK"/>
    <property type="match status" value="1"/>
</dbReference>
<evidence type="ECO:0000256" key="12">
    <source>
        <dbReference type="ARBA" id="ARBA00022771"/>
    </source>
</evidence>
<feature type="domain" description="AGC-kinase C-terminal" evidence="28">
    <location>
        <begin position="347"/>
        <end position="417"/>
    </location>
</feature>
<evidence type="ECO:0000256" key="14">
    <source>
        <dbReference type="ARBA" id="ARBA00022833"/>
    </source>
</evidence>
<dbReference type="InterPro" id="IPR000719">
    <property type="entry name" value="Prot_kinase_dom"/>
</dbReference>
<feature type="domain" description="CRIB" evidence="26">
    <location>
        <begin position="1654"/>
        <end position="1667"/>
    </location>
</feature>
<feature type="compositionally biased region" description="Basic and acidic residues" evidence="22">
    <location>
        <begin position="608"/>
        <end position="621"/>
    </location>
</feature>
<keyword evidence="16 21" id="KW-0175">Coiled coil</keyword>
<dbReference type="InterPro" id="IPR017441">
    <property type="entry name" value="Protein_kinase_ATP_BS"/>
</dbReference>
<evidence type="ECO:0000259" key="27">
    <source>
        <dbReference type="PROSITE" id="PS50219"/>
    </source>
</evidence>
<dbReference type="PROSITE" id="PS00108">
    <property type="entry name" value="PROTEIN_KINASE_ST"/>
    <property type="match status" value="1"/>
</dbReference>
<dbReference type="SUPFAM" id="SSF56112">
    <property type="entry name" value="Protein kinase-like (PK-like)"/>
    <property type="match status" value="1"/>
</dbReference>
<evidence type="ECO:0000256" key="20">
    <source>
        <dbReference type="PROSITE-ProRule" id="PRU10141"/>
    </source>
</evidence>
<keyword evidence="30" id="KW-1185">Reference proteome</keyword>
<gene>
    <name evidence="29" type="ORF">V1264_018406</name>
</gene>
<feature type="domain" description="PH" evidence="23">
    <location>
        <begin position="1121"/>
        <end position="1239"/>
    </location>
</feature>
<dbReference type="Pfam" id="PF00780">
    <property type="entry name" value="CNH"/>
    <property type="match status" value="1"/>
</dbReference>
<dbReference type="InterPro" id="IPR017892">
    <property type="entry name" value="Pkinase_C"/>
</dbReference>
<dbReference type="FunFam" id="3.30.200.20:FF:001055">
    <property type="entry name" value="Serine/threonine-protein kinase MRCK beta"/>
    <property type="match status" value="1"/>
</dbReference>
<evidence type="ECO:0000256" key="5">
    <source>
        <dbReference type="ARBA" id="ARBA00012513"/>
    </source>
</evidence>
<feature type="compositionally biased region" description="Basic and acidic residues" evidence="22">
    <location>
        <begin position="977"/>
        <end position="989"/>
    </location>
</feature>
<evidence type="ECO:0000256" key="1">
    <source>
        <dbReference type="ARBA" id="ARBA00001946"/>
    </source>
</evidence>
<dbReference type="CDD" id="cd00132">
    <property type="entry name" value="CRIB"/>
    <property type="match status" value="1"/>
</dbReference>
<evidence type="ECO:0000256" key="15">
    <source>
        <dbReference type="ARBA" id="ARBA00022840"/>
    </source>
</evidence>
<dbReference type="Pfam" id="PF08826">
    <property type="entry name" value="DMPK_coil"/>
    <property type="match status" value="1"/>
</dbReference>
<dbReference type="Pfam" id="PF15796">
    <property type="entry name" value="KELK"/>
    <property type="match status" value="1"/>
</dbReference>
<feature type="domain" description="Protein kinase" evidence="24">
    <location>
        <begin position="80"/>
        <end position="346"/>
    </location>
</feature>
<feature type="compositionally biased region" description="Basic and acidic residues" evidence="22">
    <location>
        <begin position="724"/>
        <end position="733"/>
    </location>
</feature>
<dbReference type="PROSITE" id="PS50003">
    <property type="entry name" value="PH_DOMAIN"/>
    <property type="match status" value="1"/>
</dbReference>
<keyword evidence="9" id="KW-0808">Transferase</keyword>
<dbReference type="EMBL" id="JBAMIC010000008">
    <property type="protein sequence ID" value="KAK7103527.1"/>
    <property type="molecule type" value="Genomic_DNA"/>
</dbReference>
<dbReference type="GO" id="GO:0004674">
    <property type="term" value="F:protein serine/threonine kinase activity"/>
    <property type="evidence" value="ECO:0007669"/>
    <property type="project" value="UniProtKB-KW"/>
</dbReference>
<evidence type="ECO:0000256" key="2">
    <source>
        <dbReference type="ARBA" id="ARBA00004496"/>
    </source>
</evidence>
<evidence type="ECO:0000259" key="26">
    <source>
        <dbReference type="PROSITE" id="PS50108"/>
    </source>
</evidence>
<dbReference type="PROSITE" id="PS50081">
    <property type="entry name" value="ZF_DAG_PE_2"/>
    <property type="match status" value="1"/>
</dbReference>
<feature type="compositionally biased region" description="Basic and acidic residues" evidence="22">
    <location>
        <begin position="629"/>
        <end position="644"/>
    </location>
</feature>
<accession>A0AAN9BDN0</accession>
<dbReference type="Gene3D" id="1.10.287.1490">
    <property type="match status" value="1"/>
</dbReference>
<dbReference type="InterPro" id="IPR046349">
    <property type="entry name" value="C1-like_sf"/>
</dbReference>
<evidence type="ECO:0000259" key="28">
    <source>
        <dbReference type="PROSITE" id="PS51285"/>
    </source>
</evidence>
<dbReference type="GO" id="GO:0031032">
    <property type="term" value="P:actomyosin structure organization"/>
    <property type="evidence" value="ECO:0007669"/>
    <property type="project" value="TreeGrafter"/>
</dbReference>
<feature type="compositionally biased region" description="Polar residues" evidence="22">
    <location>
        <begin position="736"/>
        <end position="747"/>
    </location>
</feature>
<dbReference type="SUPFAM" id="SSF57889">
    <property type="entry name" value="Cysteine-rich domain"/>
    <property type="match status" value="1"/>
</dbReference>
<comment type="cofactor">
    <cofactor evidence="1">
        <name>Mg(2+)</name>
        <dbReference type="ChEBI" id="CHEBI:18420"/>
    </cofactor>
</comment>
<evidence type="ECO:0000259" key="25">
    <source>
        <dbReference type="PROSITE" id="PS50081"/>
    </source>
</evidence>
<keyword evidence="11 20" id="KW-0547">Nucleotide-binding</keyword>
<dbReference type="GO" id="GO:0030027">
    <property type="term" value="C:lamellipodium"/>
    <property type="evidence" value="ECO:0007669"/>
    <property type="project" value="UniProtKB-SubCell"/>
</dbReference>
<feature type="compositionally biased region" description="Gly residues" evidence="22">
    <location>
        <begin position="1730"/>
        <end position="1739"/>
    </location>
</feature>
<evidence type="ECO:0000256" key="9">
    <source>
        <dbReference type="ARBA" id="ARBA00022679"/>
    </source>
</evidence>
<dbReference type="GO" id="GO:0005856">
    <property type="term" value="C:cytoskeleton"/>
    <property type="evidence" value="ECO:0007669"/>
    <property type="project" value="TreeGrafter"/>
</dbReference>
<keyword evidence="12" id="KW-0863">Zinc-finger</keyword>
<evidence type="ECO:0000256" key="19">
    <source>
        <dbReference type="ARBA" id="ARBA00048679"/>
    </source>
</evidence>
<dbReference type="Gene3D" id="1.20.5.340">
    <property type="match status" value="1"/>
</dbReference>
<evidence type="ECO:0000256" key="17">
    <source>
        <dbReference type="ARBA" id="ARBA00023273"/>
    </source>
</evidence>
<feature type="compositionally biased region" description="Low complexity" evidence="22">
    <location>
        <begin position="748"/>
        <end position="761"/>
    </location>
</feature>
<dbReference type="Proteomes" id="UP001374579">
    <property type="component" value="Unassembled WGS sequence"/>
</dbReference>
<dbReference type="InterPro" id="IPR011993">
    <property type="entry name" value="PH-like_dom_sf"/>
</dbReference>
<sequence length="1821" mass="206105">MAMSSAEERLRKLEQLYLNGVSKSNGLSLSVETLLDVFLVLYDECSSSTLRREKNISEFVDFARPVATTVKNLRLQRDDFETLKVIGRGAFGEVAVVKEKTTGNVYAMKILNKWEMLKRAETACFQEERDVLVFGDRRWITNLHYAFQDDTYLYLVMDYYCGGDLLTLLSKFEDRLPEDMAKFYIAEMVLAINSLHRLNYVHRDIKPDNVLLDRSGHIVLADFGSCLKLMPDGTVQSSVAVGTPDYISPEILRAMEDGHGKYGPECDWWSLGVCMYEMLYGETPFYAESLVETYGKIMNHQTRFEFPTDVDDVSPEAKDLMRRLICSAEKRFGKNGLDDFKNHPWFGGIDWDNIRDMIAPFKPEVTGATDTSNFDVDDTEVKHTDTVPPTTHSAFKGHHLPFIGFTYTKECKLSDAETLQESLDFDSDKIDNLSTEVLERKVKALEKENRDLSKKFQESQESLHHLQRTHNGIDAAAAAAAASEETELKQLKEEVAVLHRVIAESQSDMSTLELEMKKVVDQKQEVERKMRSSDDEKGSFEKELESWREKYKNQARELKETLNKLKVTTEQYNEANDGKLKMQSKVKELTRESRNKDEEVEDMKRKLDTMKADKRKTEKTTSELQNQLDEAKSTASKETRVRERAEHYAKDLELEIEKLKRKLMGRSDSTATSELTEEIAWLKKEMEKKDAEHDKAMDTLMARHATELGELKCKVQEAENKLTESQAEMEKLRKQLSAQPEASSLREQVSQLQSQLTSSGQRFRDLQEEVERLREENSSQTNRMESLMRERTQMEEEMRDIYDKRESVAQWEAQISEIIKWVSDEKDARGYLQALATKMTEELENLKVIGPGDDGSRPRWRNRRSQRLDKMELLNLQSNLQSEIQAKTQVTNELSKVKQECVTLESKIQEKDAEIKTLRKDMDDLRNDYIQLKGQKKGDYIGNADNESIMQYLNDRYSLFPDQLSIDSERDEDSEDTASRTDSLIDSRTDLNQGDTTDSPVRPFITPYEQVYEPPWGPGKGPGKASPSPQRQMAPHSPHSPNSPRASQRPHQFIVKSFQSPYKCNLCSSLLVGLQRQGITCENCGYTCHTSCMEKVPQQCPVPPDLTKRPPLGADLNKGGGTMFEAFVRVPRNGGIKKGWVREYMVICDFKLFFYEVPADKTYPSQVVQQVIDMRDEEFSADAVSPSDVIHANKKDIPCIFRVTSSELNPPGTKHIILLLAEGEKEKDKWLKVLNELHKLLRSRNLPSKAVYSAQEVCDNSLTLVKSTHSAVILDSTRIVLGTEDGLHVVDLSKDQYLRIGDRNERKQVYMMDLVLGPQLLVYIYGKQHHIKLLHVSALDGGDSEPVKITETKGCSMFCTGTVQQQGGSNTASAVTAVGGGNGGIMHCLCVAIKRTVQVYELIKTRQRVHKIKDIQVPGTVQCIEMMSDRLCVGYPSSFAIYSVQGDAAPMSLVNTDDPSLKFLTQNPVDAMLAIELSSSEFMLLFNAVGLYVNRSGERSRTQEILWPSQPLALSYSYPYLVCYAENSTFVFNVVTAEWLQTLCLKKTKPLCKDGSLCLLSSFDTHHIVYLKNLLSDDDGLAVSEIFRNRSSRNKRRFSFKSREDERSSNKPERRSRDISAPLTFSHVAHVGPDMILPTVPVGTAASDRRSRVISSPSNFSHIAHMGPDQGMQVLIDLPKQREESEQMQRVKSMFQPQLRSIHEQQMRGARPTSSHYNGNAGSGGEREGSGGGRPGMAGRGMARSLPPGTTQPGAGASYDAQQDPYEKDMSAQIFEDSPESPNWRRSMGSTASSTPPASNRHSLADDKEHTTDNSDNSSNC</sequence>
<dbReference type="Pfam" id="PF00130">
    <property type="entry name" value="C1_1"/>
    <property type="match status" value="1"/>
</dbReference>
<dbReference type="InterPro" id="IPR057529">
    <property type="entry name" value="MRCK/ROCK_PH"/>
</dbReference>
<feature type="region of interest" description="Disordered" evidence="22">
    <location>
        <begin position="1702"/>
        <end position="1821"/>
    </location>
</feature>
<dbReference type="GO" id="GO:0005737">
    <property type="term" value="C:cytoplasm"/>
    <property type="evidence" value="ECO:0007669"/>
    <property type="project" value="UniProtKB-SubCell"/>
</dbReference>
<dbReference type="InterPro" id="IPR001180">
    <property type="entry name" value="CNH_dom"/>
</dbReference>
<dbReference type="PROSITE" id="PS50108">
    <property type="entry name" value="CRIB"/>
    <property type="match status" value="2"/>
</dbReference>
<feature type="domain" description="CRIB" evidence="26">
    <location>
        <begin position="1619"/>
        <end position="1632"/>
    </location>
</feature>
<dbReference type="InterPro" id="IPR002219">
    <property type="entry name" value="PKC_DAG/PE"/>
</dbReference>
<evidence type="ECO:0000256" key="4">
    <source>
        <dbReference type="ARBA" id="ARBA00005719"/>
    </source>
</evidence>
<feature type="domain" description="CNH" evidence="27">
    <location>
        <begin position="1265"/>
        <end position="1558"/>
    </location>
</feature>
<evidence type="ECO:0000259" key="24">
    <source>
        <dbReference type="PROSITE" id="PS50011"/>
    </source>
</evidence>
<dbReference type="GO" id="GO:0008270">
    <property type="term" value="F:zinc ion binding"/>
    <property type="evidence" value="ECO:0007669"/>
    <property type="project" value="UniProtKB-KW"/>
</dbReference>
<keyword evidence="10" id="KW-0479">Metal-binding</keyword>
<evidence type="ECO:0000259" key="23">
    <source>
        <dbReference type="PROSITE" id="PS50003"/>
    </source>
</evidence>
<feature type="region of interest" description="Disordered" evidence="22">
    <location>
        <begin position="1597"/>
        <end position="1621"/>
    </location>
</feature>
<feature type="region of interest" description="Disordered" evidence="22">
    <location>
        <begin position="967"/>
        <end position="1049"/>
    </location>
</feature>
<keyword evidence="14" id="KW-0862">Zinc</keyword>
<dbReference type="SMART" id="SM00036">
    <property type="entry name" value="CNH"/>
    <property type="match status" value="1"/>
</dbReference>
<dbReference type="PROSITE" id="PS50219">
    <property type="entry name" value="CNH"/>
    <property type="match status" value="1"/>
</dbReference>
<comment type="caution">
    <text evidence="29">The sequence shown here is derived from an EMBL/GenBank/DDBJ whole genome shotgun (WGS) entry which is preliminary data.</text>
</comment>
<evidence type="ECO:0000256" key="10">
    <source>
        <dbReference type="ARBA" id="ARBA00022723"/>
    </source>
</evidence>
<dbReference type="InterPro" id="IPR014930">
    <property type="entry name" value="Myotonic_dystrophy_kinase_coil"/>
</dbReference>
<feature type="region of interest" description="Disordered" evidence="22">
    <location>
        <begin position="608"/>
        <end position="644"/>
    </location>
</feature>
<dbReference type="SMART" id="SM00233">
    <property type="entry name" value="PH"/>
    <property type="match status" value="1"/>
</dbReference>
<keyword evidence="15 20" id="KW-0067">ATP-binding</keyword>
<dbReference type="Gene3D" id="1.10.510.10">
    <property type="entry name" value="Transferase(Phosphotransferase) domain 1"/>
    <property type="match status" value="1"/>
</dbReference>
<comment type="catalytic activity">
    <reaction evidence="19">
        <text>L-seryl-[protein] + ATP = O-phospho-L-seryl-[protein] + ADP + H(+)</text>
        <dbReference type="Rhea" id="RHEA:17989"/>
        <dbReference type="Rhea" id="RHEA-COMP:9863"/>
        <dbReference type="Rhea" id="RHEA-COMP:11604"/>
        <dbReference type="ChEBI" id="CHEBI:15378"/>
        <dbReference type="ChEBI" id="CHEBI:29999"/>
        <dbReference type="ChEBI" id="CHEBI:30616"/>
        <dbReference type="ChEBI" id="CHEBI:83421"/>
        <dbReference type="ChEBI" id="CHEBI:456216"/>
        <dbReference type="EC" id="2.7.11.1"/>
    </reaction>
</comment>
<reference evidence="29 30" key="1">
    <citation type="submission" date="2024-02" db="EMBL/GenBank/DDBJ databases">
        <title>Chromosome-scale genome assembly of the rough periwinkle Littorina saxatilis.</title>
        <authorList>
            <person name="De Jode A."/>
            <person name="Faria R."/>
            <person name="Formenti G."/>
            <person name="Sims Y."/>
            <person name="Smith T.P."/>
            <person name="Tracey A."/>
            <person name="Wood J.M.D."/>
            <person name="Zagrodzka Z.B."/>
            <person name="Johannesson K."/>
            <person name="Butlin R.K."/>
            <person name="Leder E.H."/>
        </authorList>
    </citation>
    <scope>NUCLEOTIDE SEQUENCE [LARGE SCALE GENOMIC DNA]</scope>
    <source>
        <strain evidence="29">Snail1</strain>
        <tissue evidence="29">Muscle</tissue>
    </source>
</reference>
<dbReference type="PROSITE" id="PS51285">
    <property type="entry name" value="AGC_KINASE_CTER"/>
    <property type="match status" value="1"/>
</dbReference>
<dbReference type="InterPro" id="IPR001849">
    <property type="entry name" value="PH_domain"/>
</dbReference>
<comment type="subcellular location">
    <subcellularLocation>
        <location evidence="3">Cell projection</location>
        <location evidence="3">Lamellipodium</location>
    </subcellularLocation>
    <subcellularLocation>
        <location evidence="2">Cytoplasm</location>
    </subcellularLocation>
</comment>
<proteinExistence type="inferred from homology"/>
<evidence type="ECO:0000256" key="6">
    <source>
        <dbReference type="ARBA" id="ARBA00022490"/>
    </source>
</evidence>
<feature type="binding site" evidence="20">
    <location>
        <position position="109"/>
    </location>
    <ligand>
        <name>ATP</name>
        <dbReference type="ChEBI" id="CHEBI:30616"/>
    </ligand>
</feature>
<keyword evidence="17" id="KW-0966">Cell projection</keyword>
<feature type="compositionally biased region" description="Polar residues" evidence="22">
    <location>
        <begin position="990"/>
        <end position="999"/>
    </location>
</feature>
<evidence type="ECO:0000256" key="8">
    <source>
        <dbReference type="ARBA" id="ARBA00022553"/>
    </source>
</evidence>
<feature type="compositionally biased region" description="Polar residues" evidence="22">
    <location>
        <begin position="1039"/>
        <end position="1049"/>
    </location>
</feature>
<dbReference type="Gene3D" id="3.30.200.20">
    <property type="entry name" value="Phosphorylase Kinase, domain 1"/>
    <property type="match status" value="1"/>
</dbReference>
<dbReference type="Pfam" id="PF00433">
    <property type="entry name" value="Pkinase_C"/>
    <property type="match status" value="1"/>
</dbReference>
<dbReference type="SMART" id="SM00109">
    <property type="entry name" value="C1"/>
    <property type="match status" value="1"/>
</dbReference>
<dbReference type="InterPro" id="IPR000961">
    <property type="entry name" value="AGC-kinase_C"/>
</dbReference>
<evidence type="ECO:0000313" key="29">
    <source>
        <dbReference type="EMBL" id="KAK7103527.1"/>
    </source>
</evidence>
<feature type="domain" description="Phorbol-ester/DAG-type" evidence="25">
    <location>
        <begin position="1050"/>
        <end position="1100"/>
    </location>
</feature>
<dbReference type="FunFam" id="3.30.60.20:FF:000005">
    <property type="entry name" value="Non-specific serine/threonine protein kinase"/>
    <property type="match status" value="1"/>
</dbReference>
<feature type="compositionally biased region" description="Basic and acidic residues" evidence="22">
    <location>
        <begin position="1803"/>
        <end position="1813"/>
    </location>
</feature>
<feature type="coiled-coil region" evidence="21">
    <location>
        <begin position="880"/>
        <end position="935"/>
    </location>
</feature>
<feature type="compositionally biased region" description="Polar residues" evidence="22">
    <location>
        <begin position="1788"/>
        <end position="1802"/>
    </location>
</feature>
<name>A0AAN9BDN0_9CAEN</name>
<comment type="similarity">
    <text evidence="4">Belongs to the protein kinase superfamily. AGC Ser/Thr protein kinase family. DMPK subfamily.</text>
</comment>
<dbReference type="InterPro" id="IPR031597">
    <property type="entry name" value="KELK"/>
</dbReference>
<evidence type="ECO:0000256" key="18">
    <source>
        <dbReference type="ARBA" id="ARBA00047899"/>
    </source>
</evidence>
<dbReference type="Gene3D" id="3.30.60.20">
    <property type="match status" value="1"/>
</dbReference>
<evidence type="ECO:0000256" key="7">
    <source>
        <dbReference type="ARBA" id="ARBA00022527"/>
    </source>
</evidence>
<dbReference type="PROSITE" id="PS00107">
    <property type="entry name" value="PROTEIN_KINASE_ATP"/>
    <property type="match status" value="1"/>
</dbReference>
<dbReference type="PROSITE" id="PS50011">
    <property type="entry name" value="PROTEIN_KINASE_DOM"/>
    <property type="match status" value="1"/>
</dbReference>
<keyword evidence="13" id="KW-0418">Kinase</keyword>
<dbReference type="CDD" id="cd20809">
    <property type="entry name" value="C1_MRCK"/>
    <property type="match status" value="1"/>
</dbReference>
<evidence type="ECO:0000256" key="21">
    <source>
        <dbReference type="SAM" id="Coils"/>
    </source>
</evidence>
<dbReference type="Gene3D" id="2.30.29.30">
    <property type="entry name" value="Pleckstrin-homology domain (PH domain)/Phosphotyrosine-binding domain (PTB)"/>
    <property type="match status" value="1"/>
</dbReference>
<feature type="region of interest" description="Disordered" evidence="22">
    <location>
        <begin position="724"/>
        <end position="764"/>
    </location>
</feature>
<dbReference type="SMART" id="SM00285">
    <property type="entry name" value="PBD"/>
    <property type="match status" value="2"/>
</dbReference>
<evidence type="ECO:0000256" key="13">
    <source>
        <dbReference type="ARBA" id="ARBA00022777"/>
    </source>
</evidence>
<keyword evidence="7" id="KW-0723">Serine/threonine-protein kinase</keyword>
<evidence type="ECO:0000256" key="22">
    <source>
        <dbReference type="SAM" id="MobiDB-lite"/>
    </source>
</evidence>
<dbReference type="SMART" id="SM00133">
    <property type="entry name" value="S_TK_X"/>
    <property type="match status" value="1"/>
</dbReference>
<dbReference type="PROSITE" id="PS00479">
    <property type="entry name" value="ZF_DAG_PE_1"/>
    <property type="match status" value="1"/>
</dbReference>
<dbReference type="PANTHER" id="PTHR22988">
    <property type="entry name" value="MYOTONIC DYSTROPHY S/T KINASE-RELATED"/>
    <property type="match status" value="1"/>
</dbReference>
<dbReference type="SUPFAM" id="SSF50729">
    <property type="entry name" value="PH domain-like"/>
    <property type="match status" value="1"/>
</dbReference>
<dbReference type="GO" id="GO:0005524">
    <property type="term" value="F:ATP binding"/>
    <property type="evidence" value="ECO:0007669"/>
    <property type="project" value="UniProtKB-UniRule"/>
</dbReference>
<evidence type="ECO:0000313" key="30">
    <source>
        <dbReference type="Proteomes" id="UP001374579"/>
    </source>
</evidence>
<evidence type="ECO:0000256" key="11">
    <source>
        <dbReference type="ARBA" id="ARBA00022741"/>
    </source>
</evidence>
<protein>
    <recommendedName>
        <fullName evidence="5">non-specific serine/threonine protein kinase</fullName>
        <ecNumber evidence="5">2.7.11.1</ecNumber>
    </recommendedName>
</protein>